<dbReference type="GO" id="GO:0004497">
    <property type="term" value="F:monooxygenase activity"/>
    <property type="evidence" value="ECO:0007669"/>
    <property type="project" value="UniProtKB-KW"/>
</dbReference>
<keyword evidence="8 9" id="KW-0503">Monooxygenase</keyword>
<dbReference type="GO" id="GO:0020037">
    <property type="term" value="F:heme binding"/>
    <property type="evidence" value="ECO:0007669"/>
    <property type="project" value="InterPro"/>
</dbReference>
<dbReference type="AlphaFoldDB" id="A0A4S4L195"/>
<dbReference type="InterPro" id="IPR001128">
    <property type="entry name" value="Cyt_P450"/>
</dbReference>
<dbReference type="PANTHER" id="PTHR24305">
    <property type="entry name" value="CYTOCHROME P450"/>
    <property type="match status" value="1"/>
</dbReference>
<comment type="cofactor">
    <cofactor evidence="1">
        <name>heme</name>
        <dbReference type="ChEBI" id="CHEBI:30413"/>
    </cofactor>
</comment>
<accession>A0A4S4L195</accession>
<protein>
    <recommendedName>
        <fullName evidence="12">Cytochrome P450</fullName>
    </recommendedName>
</protein>
<dbReference type="InterPro" id="IPR050121">
    <property type="entry name" value="Cytochrome_P450_monoxygenase"/>
</dbReference>
<evidence type="ECO:0000256" key="4">
    <source>
        <dbReference type="ARBA" id="ARBA00022617"/>
    </source>
</evidence>
<evidence type="ECO:0000256" key="9">
    <source>
        <dbReference type="RuleBase" id="RU000461"/>
    </source>
</evidence>
<keyword evidence="6 9" id="KW-0560">Oxidoreductase</keyword>
<gene>
    <name evidence="10" type="ORF">EW145_g5094</name>
</gene>
<dbReference type="PROSITE" id="PS00086">
    <property type="entry name" value="CYTOCHROME_P450"/>
    <property type="match status" value="1"/>
</dbReference>
<dbReference type="InterPro" id="IPR017972">
    <property type="entry name" value="Cyt_P450_CS"/>
</dbReference>
<evidence type="ECO:0000313" key="11">
    <source>
        <dbReference type="Proteomes" id="UP000308199"/>
    </source>
</evidence>
<evidence type="ECO:0000256" key="8">
    <source>
        <dbReference type="ARBA" id="ARBA00023033"/>
    </source>
</evidence>
<reference evidence="10 11" key="1">
    <citation type="submission" date="2019-02" db="EMBL/GenBank/DDBJ databases">
        <title>Genome sequencing of the rare red list fungi Phellinidium pouzarii.</title>
        <authorList>
            <person name="Buettner E."/>
            <person name="Kellner H."/>
        </authorList>
    </citation>
    <scope>NUCLEOTIDE SEQUENCE [LARGE SCALE GENOMIC DNA]</scope>
    <source>
        <strain evidence="10 11">DSM 108285</strain>
    </source>
</reference>
<keyword evidence="7 9" id="KW-0408">Iron</keyword>
<keyword evidence="4 9" id="KW-0349">Heme</keyword>
<evidence type="ECO:0000313" key="10">
    <source>
        <dbReference type="EMBL" id="THH05032.1"/>
    </source>
</evidence>
<dbReference type="GO" id="GO:0016705">
    <property type="term" value="F:oxidoreductase activity, acting on paired donors, with incorporation or reduction of molecular oxygen"/>
    <property type="evidence" value="ECO:0007669"/>
    <property type="project" value="InterPro"/>
</dbReference>
<dbReference type="SUPFAM" id="SSF48264">
    <property type="entry name" value="Cytochrome P450"/>
    <property type="match status" value="1"/>
</dbReference>
<keyword evidence="5 9" id="KW-0479">Metal-binding</keyword>
<dbReference type="OrthoDB" id="1470350at2759"/>
<dbReference type="EMBL" id="SGPK01000291">
    <property type="protein sequence ID" value="THH05032.1"/>
    <property type="molecule type" value="Genomic_DNA"/>
</dbReference>
<dbReference type="InterPro" id="IPR036396">
    <property type="entry name" value="Cyt_P450_sf"/>
</dbReference>
<dbReference type="Proteomes" id="UP000308199">
    <property type="component" value="Unassembled WGS sequence"/>
</dbReference>
<comment type="similarity">
    <text evidence="3 9">Belongs to the cytochrome P450 family.</text>
</comment>
<evidence type="ECO:0000256" key="1">
    <source>
        <dbReference type="ARBA" id="ARBA00001971"/>
    </source>
</evidence>
<comment type="caution">
    <text evidence="10">The sequence shown here is derived from an EMBL/GenBank/DDBJ whole genome shotgun (WGS) entry which is preliminary data.</text>
</comment>
<evidence type="ECO:0000256" key="2">
    <source>
        <dbReference type="ARBA" id="ARBA00005179"/>
    </source>
</evidence>
<evidence type="ECO:0008006" key="12">
    <source>
        <dbReference type="Google" id="ProtNLM"/>
    </source>
</evidence>
<organism evidence="10 11">
    <name type="scientific">Phellinidium pouzarii</name>
    <dbReference type="NCBI Taxonomy" id="167371"/>
    <lineage>
        <taxon>Eukaryota</taxon>
        <taxon>Fungi</taxon>
        <taxon>Dikarya</taxon>
        <taxon>Basidiomycota</taxon>
        <taxon>Agaricomycotina</taxon>
        <taxon>Agaricomycetes</taxon>
        <taxon>Hymenochaetales</taxon>
        <taxon>Hymenochaetaceae</taxon>
        <taxon>Phellinidium</taxon>
    </lineage>
</organism>
<evidence type="ECO:0000256" key="7">
    <source>
        <dbReference type="ARBA" id="ARBA00023004"/>
    </source>
</evidence>
<dbReference type="GO" id="GO:0005506">
    <property type="term" value="F:iron ion binding"/>
    <property type="evidence" value="ECO:0007669"/>
    <property type="project" value="InterPro"/>
</dbReference>
<comment type="pathway">
    <text evidence="2">Secondary metabolite biosynthesis.</text>
</comment>
<dbReference type="Gene3D" id="1.10.630.10">
    <property type="entry name" value="Cytochrome P450"/>
    <property type="match status" value="2"/>
</dbReference>
<dbReference type="Pfam" id="PF00067">
    <property type="entry name" value="p450"/>
    <property type="match status" value="2"/>
</dbReference>
<proteinExistence type="inferred from homology"/>
<dbReference type="PANTHER" id="PTHR24305:SF166">
    <property type="entry name" value="CYTOCHROME P450 12A4, MITOCHONDRIAL-RELATED"/>
    <property type="match status" value="1"/>
</dbReference>
<name>A0A4S4L195_9AGAM</name>
<sequence>MVGLVISLGVAYLAKVIVTSVLRLQRGFANLGFCPGRNCLWFNPSGAAALLLGKSFPPRGWQGHYNGRFSLYAKEGSTILSSLLVWSATPVFWLADAEAIKTVTSDRHAFIKDLSIYEPVDIYGKSLVSTEGAEWRRHLAIAAPAFSDANYALTWKETLRVVHEWFSDEVDVNEVSGKIDVKAKMKQATLHVIAAAGFGMSTPWAAFQHLARAPDIMREVSTAGSIFPFHTSLDLTIKRLLPQILVPRFLFALPFRVPWISEQLETVKLAFTSLEVHMSELAKAARRDGVNQVEHDDGDDLGVGADLLRRLVQANDAAKASDPSIKKTLTDGELFINMTTVIPACRAWFKKKLREETMRVWPTLDDLDSSTFKRDFDKLEYTLAFFHETLRCLPAETRLLKLCDSDTILYGTRFVPGSVIREPESSFDGAHTNVQFMRDETSEKKFPVTVPKGSNIMLDFWAVQMNPLTWGPDVHIFRPERFIDTDVYKWPRDGFLAFSGGARGCIGKRFASVESVCLLASLVRRYEVLPVEDARKFASQEEFKRHMLTWSAGLTIGPMNVFVKLRRLDNV</sequence>
<evidence type="ECO:0000256" key="6">
    <source>
        <dbReference type="ARBA" id="ARBA00023002"/>
    </source>
</evidence>
<evidence type="ECO:0000256" key="3">
    <source>
        <dbReference type="ARBA" id="ARBA00010617"/>
    </source>
</evidence>
<evidence type="ECO:0000256" key="5">
    <source>
        <dbReference type="ARBA" id="ARBA00022723"/>
    </source>
</evidence>
<keyword evidence="11" id="KW-1185">Reference proteome</keyword>